<reference evidence="1 2" key="1">
    <citation type="submission" date="2024-02" db="EMBL/GenBank/DDBJ databases">
        <title>Rhodopirellula caenicola NBRC 110016.</title>
        <authorList>
            <person name="Ichikawa N."/>
            <person name="Katano-Makiyama Y."/>
            <person name="Hidaka K."/>
        </authorList>
    </citation>
    <scope>NUCLEOTIDE SEQUENCE [LARGE SCALE GENOMIC DNA]</scope>
    <source>
        <strain evidence="1 2">NBRC 110016</strain>
    </source>
</reference>
<name>A0ABP9VIA7_9BACT</name>
<accession>A0ABP9VIA7</accession>
<organism evidence="1 2">
    <name type="scientific">Novipirellula caenicola</name>
    <dbReference type="NCBI Taxonomy" id="1536901"/>
    <lineage>
        <taxon>Bacteria</taxon>
        <taxon>Pseudomonadati</taxon>
        <taxon>Planctomycetota</taxon>
        <taxon>Planctomycetia</taxon>
        <taxon>Pirellulales</taxon>
        <taxon>Pirellulaceae</taxon>
        <taxon>Novipirellula</taxon>
    </lineage>
</organism>
<evidence type="ECO:0000313" key="1">
    <source>
        <dbReference type="EMBL" id="GAA5504942.1"/>
    </source>
</evidence>
<comment type="caution">
    <text evidence="1">The sequence shown here is derived from an EMBL/GenBank/DDBJ whole genome shotgun (WGS) entry which is preliminary data.</text>
</comment>
<protein>
    <submittedName>
        <fullName evidence="1">Uncharacterized protein</fullName>
    </submittedName>
</protein>
<dbReference type="Proteomes" id="UP001416858">
    <property type="component" value="Unassembled WGS sequence"/>
</dbReference>
<evidence type="ECO:0000313" key="2">
    <source>
        <dbReference type="Proteomes" id="UP001416858"/>
    </source>
</evidence>
<dbReference type="EMBL" id="BAABRO010000001">
    <property type="protein sequence ID" value="GAA5504942.1"/>
    <property type="molecule type" value="Genomic_DNA"/>
</dbReference>
<sequence length="88" mass="10106">MGECTSTKPAQKCCEFNFCRKAVLNKLDAFCKFINVIKFPIHRLSDTNESVPRVCPIKRTGFNRRYVLRCHEFMQSSGGSSRLSNDIK</sequence>
<keyword evidence="2" id="KW-1185">Reference proteome</keyword>
<gene>
    <name evidence="1" type="ORF">Rcae01_00381</name>
</gene>
<proteinExistence type="predicted"/>